<dbReference type="EMBL" id="MU006783">
    <property type="protein sequence ID" value="KAF2641064.1"/>
    <property type="molecule type" value="Genomic_DNA"/>
</dbReference>
<keyword evidence="2" id="KW-1185">Reference proteome</keyword>
<dbReference type="AlphaFoldDB" id="A0A6A6S4H0"/>
<evidence type="ECO:0000313" key="1">
    <source>
        <dbReference type="EMBL" id="KAF2641064.1"/>
    </source>
</evidence>
<gene>
    <name evidence="1" type="ORF">P280DRAFT_301197</name>
</gene>
<protein>
    <submittedName>
        <fullName evidence="1">Uncharacterized protein</fullName>
    </submittedName>
</protein>
<dbReference type="Proteomes" id="UP000799753">
    <property type="component" value="Unassembled WGS sequence"/>
</dbReference>
<reference evidence="1" key="1">
    <citation type="journal article" date="2020" name="Stud. Mycol.">
        <title>101 Dothideomycetes genomes: a test case for predicting lifestyles and emergence of pathogens.</title>
        <authorList>
            <person name="Haridas S."/>
            <person name="Albert R."/>
            <person name="Binder M."/>
            <person name="Bloem J."/>
            <person name="Labutti K."/>
            <person name="Salamov A."/>
            <person name="Andreopoulos B."/>
            <person name="Baker S."/>
            <person name="Barry K."/>
            <person name="Bills G."/>
            <person name="Bluhm B."/>
            <person name="Cannon C."/>
            <person name="Castanera R."/>
            <person name="Culley D."/>
            <person name="Daum C."/>
            <person name="Ezra D."/>
            <person name="Gonzalez J."/>
            <person name="Henrissat B."/>
            <person name="Kuo A."/>
            <person name="Liang C."/>
            <person name="Lipzen A."/>
            <person name="Lutzoni F."/>
            <person name="Magnuson J."/>
            <person name="Mondo S."/>
            <person name="Nolan M."/>
            <person name="Ohm R."/>
            <person name="Pangilinan J."/>
            <person name="Park H.-J."/>
            <person name="Ramirez L."/>
            <person name="Alfaro M."/>
            <person name="Sun H."/>
            <person name="Tritt A."/>
            <person name="Yoshinaga Y."/>
            <person name="Zwiers L.-H."/>
            <person name="Turgeon B."/>
            <person name="Goodwin S."/>
            <person name="Spatafora J."/>
            <person name="Crous P."/>
            <person name="Grigoriev I."/>
        </authorList>
    </citation>
    <scope>NUCLEOTIDE SEQUENCE</scope>
    <source>
        <strain evidence="1">CBS 473.64</strain>
    </source>
</reference>
<evidence type="ECO:0000313" key="2">
    <source>
        <dbReference type="Proteomes" id="UP000799753"/>
    </source>
</evidence>
<proteinExistence type="predicted"/>
<sequence length="118" mass="13618">MEFRRQYSIRSAEHDTMCTVTAVSTCWSWWPSGTTVISSKTFRSPRPVNPYRIQTSPWAVSSTAIPSSFRHCSFRSHYGLGIWVCVFNTLVQLMPLHRQDRWSARPRVKQTQLAIVAV</sequence>
<organism evidence="1 2">
    <name type="scientific">Massarina eburnea CBS 473.64</name>
    <dbReference type="NCBI Taxonomy" id="1395130"/>
    <lineage>
        <taxon>Eukaryota</taxon>
        <taxon>Fungi</taxon>
        <taxon>Dikarya</taxon>
        <taxon>Ascomycota</taxon>
        <taxon>Pezizomycotina</taxon>
        <taxon>Dothideomycetes</taxon>
        <taxon>Pleosporomycetidae</taxon>
        <taxon>Pleosporales</taxon>
        <taxon>Massarineae</taxon>
        <taxon>Massarinaceae</taxon>
        <taxon>Massarina</taxon>
    </lineage>
</organism>
<name>A0A6A6S4H0_9PLEO</name>
<accession>A0A6A6S4H0</accession>